<feature type="domain" description="HAMP" evidence="13">
    <location>
        <begin position="174"/>
        <end position="228"/>
    </location>
</feature>
<dbReference type="PANTHER" id="PTHR45436:SF5">
    <property type="entry name" value="SENSOR HISTIDINE KINASE TRCS"/>
    <property type="match status" value="1"/>
</dbReference>
<keyword evidence="9" id="KW-0902">Two-component regulatory system</keyword>
<organism evidence="14 15">
    <name type="scientific">Capillimicrobium parvum</name>
    <dbReference type="NCBI Taxonomy" id="2884022"/>
    <lineage>
        <taxon>Bacteria</taxon>
        <taxon>Bacillati</taxon>
        <taxon>Actinomycetota</taxon>
        <taxon>Thermoleophilia</taxon>
        <taxon>Solirubrobacterales</taxon>
        <taxon>Capillimicrobiaceae</taxon>
        <taxon>Capillimicrobium</taxon>
    </lineage>
</organism>
<evidence type="ECO:0000259" key="12">
    <source>
        <dbReference type="PROSITE" id="PS50109"/>
    </source>
</evidence>
<dbReference type="Pfam" id="PF00672">
    <property type="entry name" value="HAMP"/>
    <property type="match status" value="1"/>
</dbReference>
<evidence type="ECO:0000313" key="14">
    <source>
        <dbReference type="EMBL" id="UGS36690.1"/>
    </source>
</evidence>
<evidence type="ECO:0000256" key="9">
    <source>
        <dbReference type="ARBA" id="ARBA00023012"/>
    </source>
</evidence>
<keyword evidence="10 11" id="KW-0472">Membrane</keyword>
<dbReference type="CDD" id="cd00075">
    <property type="entry name" value="HATPase"/>
    <property type="match status" value="1"/>
</dbReference>
<dbReference type="AlphaFoldDB" id="A0A9E7C0R1"/>
<dbReference type="CDD" id="cd00082">
    <property type="entry name" value="HisKA"/>
    <property type="match status" value="1"/>
</dbReference>
<name>A0A9E7C0R1_9ACTN</name>
<dbReference type="EMBL" id="CP087164">
    <property type="protein sequence ID" value="UGS36690.1"/>
    <property type="molecule type" value="Genomic_DNA"/>
</dbReference>
<dbReference type="PANTHER" id="PTHR45436">
    <property type="entry name" value="SENSOR HISTIDINE KINASE YKOH"/>
    <property type="match status" value="1"/>
</dbReference>
<dbReference type="InterPro" id="IPR003660">
    <property type="entry name" value="HAMP_dom"/>
</dbReference>
<evidence type="ECO:0000256" key="8">
    <source>
        <dbReference type="ARBA" id="ARBA00022989"/>
    </source>
</evidence>
<dbReference type="InterPro" id="IPR050428">
    <property type="entry name" value="TCS_sensor_his_kinase"/>
</dbReference>
<comment type="subcellular location">
    <subcellularLocation>
        <location evidence="2">Cell membrane</location>
    </subcellularLocation>
</comment>
<dbReference type="InterPro" id="IPR005467">
    <property type="entry name" value="His_kinase_dom"/>
</dbReference>
<evidence type="ECO:0000259" key="13">
    <source>
        <dbReference type="PROSITE" id="PS50885"/>
    </source>
</evidence>
<dbReference type="Gene3D" id="1.10.287.130">
    <property type="match status" value="1"/>
</dbReference>
<proteinExistence type="predicted"/>
<evidence type="ECO:0000313" key="15">
    <source>
        <dbReference type="Proteomes" id="UP001162834"/>
    </source>
</evidence>
<evidence type="ECO:0000256" key="5">
    <source>
        <dbReference type="ARBA" id="ARBA00022679"/>
    </source>
</evidence>
<protein>
    <recommendedName>
        <fullName evidence="3">histidine kinase</fullName>
        <ecNumber evidence="3">2.7.13.3</ecNumber>
    </recommendedName>
</protein>
<dbReference type="PROSITE" id="PS50109">
    <property type="entry name" value="HIS_KIN"/>
    <property type="match status" value="1"/>
</dbReference>
<keyword evidence="4" id="KW-0597">Phosphoprotein</keyword>
<dbReference type="InterPro" id="IPR036097">
    <property type="entry name" value="HisK_dim/P_sf"/>
</dbReference>
<keyword evidence="8 11" id="KW-1133">Transmembrane helix</keyword>
<dbReference type="Gene3D" id="3.30.565.10">
    <property type="entry name" value="Histidine kinase-like ATPase, C-terminal domain"/>
    <property type="match status" value="1"/>
</dbReference>
<dbReference type="PROSITE" id="PS50885">
    <property type="entry name" value="HAMP"/>
    <property type="match status" value="1"/>
</dbReference>
<evidence type="ECO:0000256" key="11">
    <source>
        <dbReference type="SAM" id="Phobius"/>
    </source>
</evidence>
<keyword evidence="15" id="KW-1185">Reference proteome</keyword>
<evidence type="ECO:0000256" key="1">
    <source>
        <dbReference type="ARBA" id="ARBA00000085"/>
    </source>
</evidence>
<evidence type="ECO:0000256" key="2">
    <source>
        <dbReference type="ARBA" id="ARBA00004236"/>
    </source>
</evidence>
<feature type="transmembrane region" description="Helical" evidence="11">
    <location>
        <begin position="152"/>
        <end position="173"/>
    </location>
</feature>
<evidence type="ECO:0000256" key="3">
    <source>
        <dbReference type="ARBA" id="ARBA00012438"/>
    </source>
</evidence>
<dbReference type="SUPFAM" id="SSF47384">
    <property type="entry name" value="Homodimeric domain of signal transducing histidine kinase"/>
    <property type="match status" value="1"/>
</dbReference>
<dbReference type="GO" id="GO:0000155">
    <property type="term" value="F:phosphorelay sensor kinase activity"/>
    <property type="evidence" value="ECO:0007669"/>
    <property type="project" value="InterPro"/>
</dbReference>
<reference evidence="14" key="1">
    <citation type="journal article" date="2022" name="Int. J. Syst. Evol. Microbiol.">
        <title>Pseudomonas aegrilactucae sp. nov. and Pseudomonas morbosilactucae sp. nov., pathogens causing bacterial rot of lettuce in Japan.</title>
        <authorList>
            <person name="Sawada H."/>
            <person name="Fujikawa T."/>
            <person name="Satou M."/>
        </authorList>
    </citation>
    <scope>NUCLEOTIDE SEQUENCE</scope>
    <source>
        <strain evidence="14">0166_1</strain>
    </source>
</reference>
<dbReference type="Pfam" id="PF00512">
    <property type="entry name" value="HisKA"/>
    <property type="match status" value="1"/>
</dbReference>
<dbReference type="InterPro" id="IPR004358">
    <property type="entry name" value="Sig_transdc_His_kin-like_C"/>
</dbReference>
<feature type="transmembrane region" description="Helical" evidence="11">
    <location>
        <begin position="12"/>
        <end position="30"/>
    </location>
</feature>
<dbReference type="InterPro" id="IPR036890">
    <property type="entry name" value="HATPase_C_sf"/>
</dbReference>
<dbReference type="InterPro" id="IPR003661">
    <property type="entry name" value="HisK_dim/P_dom"/>
</dbReference>
<gene>
    <name evidence="14" type="primary">sasA_12</name>
    <name evidence="14" type="ORF">DSM104329_03099</name>
</gene>
<dbReference type="KEGG" id="sbae:DSM104329_03099"/>
<evidence type="ECO:0000256" key="10">
    <source>
        <dbReference type="ARBA" id="ARBA00023136"/>
    </source>
</evidence>
<dbReference type="Proteomes" id="UP001162834">
    <property type="component" value="Chromosome"/>
</dbReference>
<dbReference type="RefSeq" id="WP_259310757.1">
    <property type="nucleotide sequence ID" value="NZ_CP087164.1"/>
</dbReference>
<dbReference type="GO" id="GO:0005886">
    <property type="term" value="C:plasma membrane"/>
    <property type="evidence" value="ECO:0007669"/>
    <property type="project" value="UniProtKB-SubCell"/>
</dbReference>
<dbReference type="InterPro" id="IPR003594">
    <property type="entry name" value="HATPase_dom"/>
</dbReference>
<keyword evidence="5 14" id="KW-0808">Transferase</keyword>
<keyword evidence="7" id="KW-0418">Kinase</keyword>
<accession>A0A9E7C0R1</accession>
<dbReference type="PRINTS" id="PR00344">
    <property type="entry name" value="BCTRLSENSOR"/>
</dbReference>
<dbReference type="FunFam" id="1.10.287.130:FF:000001">
    <property type="entry name" value="Two-component sensor histidine kinase"/>
    <property type="match status" value="1"/>
</dbReference>
<feature type="domain" description="Histidine kinase" evidence="12">
    <location>
        <begin position="243"/>
        <end position="451"/>
    </location>
</feature>
<dbReference type="SMART" id="SM00304">
    <property type="entry name" value="HAMP"/>
    <property type="match status" value="1"/>
</dbReference>
<dbReference type="Pfam" id="PF02518">
    <property type="entry name" value="HATPase_c"/>
    <property type="match status" value="1"/>
</dbReference>
<evidence type="ECO:0000256" key="6">
    <source>
        <dbReference type="ARBA" id="ARBA00022692"/>
    </source>
</evidence>
<sequence>MLERIPIRWRLAGTSAALIFVILCTFAVVVGELTQSRIRSDFQHDVAAGADDLRDRITIRIEGGHLIRPSQKTLDLYAGGDSATIRLLTPDGRLVRTTSGAPNLGPSVDRTQEVNGYRVETRPVQLEPFGTMLVQYARPVSDMEKTLERVRLFLLFGVLGGTALALLAGLTIAQRAMSPIASLTARAEEIRRTRDPGRSVPVPQADDEISELARTLDRMLRALDAAQHETEASLVRQREFVADASHELRTPLTSVLANLELLADTLDGEQGEAAQSALRSSRRMRRLVADLLLLARADVGRETPRHPLDLGRTVIEAASELEPVTGDHELHVDVEPVTVLGARDDLHRVALNLMENAIRHTPAGTRVQVSVRRDGGDAVLVVSDDGPGIPEALRERVFERFVRGGGEVSGSSGLGLSIVRAVAEGHGGSVTLAAGAGDRGTRFEVRIPASQQAPAERPARTLVSS</sequence>
<evidence type="ECO:0000256" key="7">
    <source>
        <dbReference type="ARBA" id="ARBA00022777"/>
    </source>
</evidence>
<keyword evidence="6 11" id="KW-0812">Transmembrane</keyword>
<evidence type="ECO:0000256" key="4">
    <source>
        <dbReference type="ARBA" id="ARBA00022553"/>
    </source>
</evidence>
<dbReference type="Gene3D" id="6.10.340.10">
    <property type="match status" value="1"/>
</dbReference>
<dbReference type="SMART" id="SM00388">
    <property type="entry name" value="HisKA"/>
    <property type="match status" value="1"/>
</dbReference>
<dbReference type="SMART" id="SM00387">
    <property type="entry name" value="HATPase_c"/>
    <property type="match status" value="1"/>
</dbReference>
<comment type="catalytic activity">
    <reaction evidence="1">
        <text>ATP + protein L-histidine = ADP + protein N-phospho-L-histidine.</text>
        <dbReference type="EC" id="2.7.13.3"/>
    </reaction>
</comment>
<dbReference type="SUPFAM" id="SSF55874">
    <property type="entry name" value="ATPase domain of HSP90 chaperone/DNA topoisomerase II/histidine kinase"/>
    <property type="match status" value="1"/>
</dbReference>
<dbReference type="EC" id="2.7.13.3" evidence="3"/>
<dbReference type="CDD" id="cd06225">
    <property type="entry name" value="HAMP"/>
    <property type="match status" value="1"/>
</dbReference>